<comment type="caution">
    <text evidence="3">The sequence shown here is derived from an EMBL/GenBank/DDBJ whole genome shotgun (WGS) entry which is preliminary data.</text>
</comment>
<feature type="region of interest" description="Disordered" evidence="1">
    <location>
        <begin position="248"/>
        <end position="270"/>
    </location>
</feature>
<dbReference type="Gene3D" id="3.60.110.10">
    <property type="entry name" value="Carbon-nitrogen hydrolase"/>
    <property type="match status" value="1"/>
</dbReference>
<feature type="compositionally biased region" description="Low complexity" evidence="1">
    <location>
        <begin position="73"/>
        <end position="82"/>
    </location>
</feature>
<dbReference type="AlphaFoldDB" id="A0AAD3MHX6"/>
<organism evidence="3 4">
    <name type="scientific">Lates japonicus</name>
    <name type="common">Japanese lates</name>
    <dbReference type="NCBI Taxonomy" id="270547"/>
    <lineage>
        <taxon>Eukaryota</taxon>
        <taxon>Metazoa</taxon>
        <taxon>Chordata</taxon>
        <taxon>Craniata</taxon>
        <taxon>Vertebrata</taxon>
        <taxon>Euteleostomi</taxon>
        <taxon>Actinopterygii</taxon>
        <taxon>Neopterygii</taxon>
        <taxon>Teleostei</taxon>
        <taxon>Neoteleostei</taxon>
        <taxon>Acanthomorphata</taxon>
        <taxon>Carangaria</taxon>
        <taxon>Carangaria incertae sedis</taxon>
        <taxon>Centropomidae</taxon>
        <taxon>Lates</taxon>
    </lineage>
</organism>
<feature type="region of interest" description="Disordered" evidence="1">
    <location>
        <begin position="71"/>
        <end position="94"/>
    </location>
</feature>
<evidence type="ECO:0000256" key="1">
    <source>
        <dbReference type="SAM" id="MobiDB-lite"/>
    </source>
</evidence>
<gene>
    <name evidence="3" type="ORF">AKAME5_002978500</name>
</gene>
<evidence type="ECO:0000256" key="2">
    <source>
        <dbReference type="SAM" id="SignalP"/>
    </source>
</evidence>
<evidence type="ECO:0000313" key="3">
    <source>
        <dbReference type="EMBL" id="GLD54428.1"/>
    </source>
</evidence>
<sequence>MTSRVHLSLHILTRSLSFMSATGQTEPVPGSTYVAAVYEHNVILNPNPRVSVSRSAALQHMQKNLDIYEEQAARAAQQSPQPESDEGSPCGACPTHVGPRLALRVISSSPSDLQARWQAAVRRRHLAAQLPSELAASGGHTPATAGIDRVQRQCSSSAGRISKAGGRSTPSPRDCAGASYRPSSIPVNHFKRNFGRSPAASSNRLFITTGMPSDRYHWSVEQISMIAHQCCQLPGFSRISPAFARQNTQKPDLAPDRGDKIHYRSQNSKPEITAMAVTMTSTPIARPHTTPR</sequence>
<accession>A0AAD3MHX6</accession>
<reference evidence="3" key="1">
    <citation type="submission" date="2022-08" db="EMBL/GenBank/DDBJ databases">
        <title>Genome sequencing of akame (Lates japonicus).</title>
        <authorList>
            <person name="Hashiguchi Y."/>
            <person name="Takahashi H."/>
        </authorList>
    </citation>
    <scope>NUCLEOTIDE SEQUENCE</scope>
    <source>
        <strain evidence="3">Kochi</strain>
    </source>
</reference>
<feature type="chain" id="PRO_5042248521" evidence="2">
    <location>
        <begin position="24"/>
        <end position="292"/>
    </location>
</feature>
<evidence type="ECO:0000313" key="4">
    <source>
        <dbReference type="Proteomes" id="UP001279410"/>
    </source>
</evidence>
<keyword evidence="4" id="KW-1185">Reference proteome</keyword>
<dbReference type="InterPro" id="IPR036526">
    <property type="entry name" value="C-N_Hydrolase_sf"/>
</dbReference>
<feature type="region of interest" description="Disordered" evidence="1">
    <location>
        <begin position="150"/>
        <end position="181"/>
    </location>
</feature>
<proteinExistence type="predicted"/>
<feature type="compositionally biased region" description="Basic and acidic residues" evidence="1">
    <location>
        <begin position="253"/>
        <end position="262"/>
    </location>
</feature>
<dbReference type="Proteomes" id="UP001279410">
    <property type="component" value="Unassembled WGS sequence"/>
</dbReference>
<protein>
    <submittedName>
        <fullName evidence="3">Biotinidase-like protein</fullName>
    </submittedName>
</protein>
<dbReference type="EMBL" id="BRZM01007417">
    <property type="protein sequence ID" value="GLD54428.1"/>
    <property type="molecule type" value="Genomic_DNA"/>
</dbReference>
<feature type="signal peptide" evidence="2">
    <location>
        <begin position="1"/>
        <end position="23"/>
    </location>
</feature>
<name>A0AAD3MHX6_LATJO</name>
<keyword evidence="2" id="KW-0732">Signal</keyword>